<evidence type="ECO:0000256" key="1">
    <source>
        <dbReference type="SAM" id="MobiDB-lite"/>
    </source>
</evidence>
<reference evidence="2" key="2">
    <citation type="submission" date="2020-11" db="EMBL/GenBank/DDBJ databases">
        <authorList>
            <person name="McCartney M.A."/>
            <person name="Auch B."/>
            <person name="Kono T."/>
            <person name="Mallez S."/>
            <person name="Becker A."/>
            <person name="Gohl D.M."/>
            <person name="Silverstein K.A.T."/>
            <person name="Koren S."/>
            <person name="Bechman K.B."/>
            <person name="Herman A."/>
            <person name="Abrahante J.E."/>
            <person name="Garbe J."/>
        </authorList>
    </citation>
    <scope>NUCLEOTIDE SEQUENCE</scope>
    <source>
        <strain evidence="2">Duluth1</strain>
        <tissue evidence="2">Whole animal</tissue>
    </source>
</reference>
<name>A0A9D4H4U3_DREPO</name>
<dbReference type="EMBL" id="JAIWYP010000005">
    <property type="protein sequence ID" value="KAH3826991.1"/>
    <property type="molecule type" value="Genomic_DNA"/>
</dbReference>
<proteinExistence type="predicted"/>
<accession>A0A9D4H4U3</accession>
<feature type="region of interest" description="Disordered" evidence="1">
    <location>
        <begin position="18"/>
        <end position="80"/>
    </location>
</feature>
<keyword evidence="3" id="KW-1185">Reference proteome</keyword>
<comment type="caution">
    <text evidence="2">The sequence shown here is derived from an EMBL/GenBank/DDBJ whole genome shotgun (WGS) entry which is preliminary data.</text>
</comment>
<feature type="compositionally biased region" description="Basic and acidic residues" evidence="1">
    <location>
        <begin position="66"/>
        <end position="80"/>
    </location>
</feature>
<protein>
    <submittedName>
        <fullName evidence="2">Uncharacterized protein</fullName>
    </submittedName>
</protein>
<gene>
    <name evidence="2" type="ORF">DPMN_128919</name>
</gene>
<dbReference type="AlphaFoldDB" id="A0A9D4H4U3"/>
<organism evidence="2 3">
    <name type="scientific">Dreissena polymorpha</name>
    <name type="common">Zebra mussel</name>
    <name type="synonym">Mytilus polymorpha</name>
    <dbReference type="NCBI Taxonomy" id="45954"/>
    <lineage>
        <taxon>Eukaryota</taxon>
        <taxon>Metazoa</taxon>
        <taxon>Spiralia</taxon>
        <taxon>Lophotrochozoa</taxon>
        <taxon>Mollusca</taxon>
        <taxon>Bivalvia</taxon>
        <taxon>Autobranchia</taxon>
        <taxon>Heteroconchia</taxon>
        <taxon>Euheterodonta</taxon>
        <taxon>Imparidentia</taxon>
        <taxon>Neoheterodontei</taxon>
        <taxon>Myida</taxon>
        <taxon>Dreissenoidea</taxon>
        <taxon>Dreissenidae</taxon>
        <taxon>Dreissena</taxon>
    </lineage>
</organism>
<sequence>MLARPAVFCRASAVKAKTNGPMGLERDSPAITPRELGSLTVPARPLPGYSRRSPALRENQPSVQESRARKPGQRDEARETTTTEPVILLYLFNFSKLIEKYAL</sequence>
<reference evidence="2" key="1">
    <citation type="journal article" date="2019" name="bioRxiv">
        <title>The Genome of the Zebra Mussel, Dreissena polymorpha: A Resource for Invasive Species Research.</title>
        <authorList>
            <person name="McCartney M.A."/>
            <person name="Auch B."/>
            <person name="Kono T."/>
            <person name="Mallez S."/>
            <person name="Zhang Y."/>
            <person name="Obille A."/>
            <person name="Becker A."/>
            <person name="Abrahante J.E."/>
            <person name="Garbe J."/>
            <person name="Badalamenti J.P."/>
            <person name="Herman A."/>
            <person name="Mangelson H."/>
            <person name="Liachko I."/>
            <person name="Sullivan S."/>
            <person name="Sone E.D."/>
            <person name="Koren S."/>
            <person name="Silverstein K.A.T."/>
            <person name="Beckman K.B."/>
            <person name="Gohl D.M."/>
        </authorList>
    </citation>
    <scope>NUCLEOTIDE SEQUENCE</scope>
    <source>
        <strain evidence="2">Duluth1</strain>
        <tissue evidence="2">Whole animal</tissue>
    </source>
</reference>
<dbReference type="Proteomes" id="UP000828390">
    <property type="component" value="Unassembled WGS sequence"/>
</dbReference>
<evidence type="ECO:0000313" key="2">
    <source>
        <dbReference type="EMBL" id="KAH3826991.1"/>
    </source>
</evidence>
<evidence type="ECO:0000313" key="3">
    <source>
        <dbReference type="Proteomes" id="UP000828390"/>
    </source>
</evidence>